<proteinExistence type="predicted"/>
<evidence type="ECO:0008006" key="5">
    <source>
        <dbReference type="Google" id="ProtNLM"/>
    </source>
</evidence>
<accession>A0A1Y6D379</accession>
<sequence>MPKSALPALLALFLAACAENPLRADSSPAFLAGYNDGCATGSARLDPKAPPQTTVLNKTRYNSEPDYASGWQNGLRECDGSNLANNPNNPNEQVDIFGQDWY</sequence>
<gene>
    <name evidence="3" type="ORF">SAMN02949497_4284</name>
</gene>
<dbReference type="PROSITE" id="PS51257">
    <property type="entry name" value="PROKAR_LIPOPROTEIN"/>
    <property type="match status" value="1"/>
</dbReference>
<keyword evidence="4" id="KW-1185">Reference proteome</keyword>
<name>A0A1Y6D379_9GAMM</name>
<evidence type="ECO:0000256" key="1">
    <source>
        <dbReference type="SAM" id="MobiDB-lite"/>
    </source>
</evidence>
<dbReference type="AlphaFoldDB" id="A0A1Y6D379"/>
<evidence type="ECO:0000313" key="3">
    <source>
        <dbReference type="EMBL" id="SMF96870.1"/>
    </source>
</evidence>
<keyword evidence="2" id="KW-0732">Signal</keyword>
<evidence type="ECO:0000256" key="2">
    <source>
        <dbReference type="SAM" id="SignalP"/>
    </source>
</evidence>
<dbReference type="OrthoDB" id="5540985at2"/>
<dbReference type="EMBL" id="FXAM01000001">
    <property type="protein sequence ID" value="SMF96870.1"/>
    <property type="molecule type" value="Genomic_DNA"/>
</dbReference>
<evidence type="ECO:0000313" key="4">
    <source>
        <dbReference type="Proteomes" id="UP000192923"/>
    </source>
</evidence>
<protein>
    <recommendedName>
        <fullName evidence="5">Lipoprotein</fullName>
    </recommendedName>
</protein>
<dbReference type="Proteomes" id="UP000192923">
    <property type="component" value="Unassembled WGS sequence"/>
</dbReference>
<feature type="chain" id="PRO_5010998991" description="Lipoprotein" evidence="2">
    <location>
        <begin position="19"/>
        <end position="102"/>
    </location>
</feature>
<feature type="signal peptide" evidence="2">
    <location>
        <begin position="1"/>
        <end position="18"/>
    </location>
</feature>
<dbReference type="RefSeq" id="WP_085215721.1">
    <property type="nucleotide sequence ID" value="NZ_FXAM01000001.1"/>
</dbReference>
<feature type="region of interest" description="Disordered" evidence="1">
    <location>
        <begin position="83"/>
        <end position="102"/>
    </location>
</feature>
<reference evidence="3 4" key="1">
    <citation type="submission" date="2016-12" db="EMBL/GenBank/DDBJ databases">
        <authorList>
            <person name="Song W.-J."/>
            <person name="Kurnit D.M."/>
        </authorList>
    </citation>
    <scope>NUCLEOTIDE SEQUENCE [LARGE SCALE GENOMIC DNA]</scope>
    <source>
        <strain evidence="3 4">175</strain>
    </source>
</reference>
<organism evidence="3 4">
    <name type="scientific">Methylomagnum ishizawai</name>
    <dbReference type="NCBI Taxonomy" id="1760988"/>
    <lineage>
        <taxon>Bacteria</taxon>
        <taxon>Pseudomonadati</taxon>
        <taxon>Pseudomonadota</taxon>
        <taxon>Gammaproteobacteria</taxon>
        <taxon>Methylococcales</taxon>
        <taxon>Methylococcaceae</taxon>
        <taxon>Methylomagnum</taxon>
    </lineage>
</organism>